<dbReference type="EMBL" id="CP073587">
    <property type="protein sequence ID" value="QUN05340.1"/>
    <property type="molecule type" value="Genomic_DNA"/>
</dbReference>
<organism evidence="3 4">
    <name type="scientific">Shewanella yunxiaonensis</name>
    <dbReference type="NCBI Taxonomy" id="2829809"/>
    <lineage>
        <taxon>Bacteria</taxon>
        <taxon>Pseudomonadati</taxon>
        <taxon>Pseudomonadota</taxon>
        <taxon>Gammaproteobacteria</taxon>
        <taxon>Alteromonadales</taxon>
        <taxon>Shewanellaceae</taxon>
        <taxon>Shewanella</taxon>
    </lineage>
</organism>
<accession>A0ABX7YRD7</accession>
<proteinExistence type="predicted"/>
<sequence>MSLEQITALFQWMALINIGLLSLSAVLAAAFKPLLFKLHGQLFGLEPRQISAVIYGFLGFYKVLILVFNLVPYLAMLIVSNY</sequence>
<name>A0ABX7YRD7_9GAMM</name>
<dbReference type="Proteomes" id="UP000679575">
    <property type="component" value="Chromosome"/>
</dbReference>
<keyword evidence="1" id="KW-0812">Transmembrane</keyword>
<evidence type="ECO:0000313" key="4">
    <source>
        <dbReference type="Proteomes" id="UP000679575"/>
    </source>
</evidence>
<protein>
    <recommendedName>
        <fullName evidence="2">DUF6868 domain-containing protein</fullName>
    </recommendedName>
</protein>
<evidence type="ECO:0000313" key="3">
    <source>
        <dbReference type="EMBL" id="QUN05340.1"/>
    </source>
</evidence>
<keyword evidence="1" id="KW-0472">Membrane</keyword>
<gene>
    <name evidence="3" type="ORF">KDN34_14230</name>
</gene>
<evidence type="ECO:0000259" key="2">
    <source>
        <dbReference type="Pfam" id="PF21742"/>
    </source>
</evidence>
<keyword evidence="1" id="KW-1133">Transmembrane helix</keyword>
<keyword evidence="4" id="KW-1185">Reference proteome</keyword>
<feature type="transmembrane region" description="Helical" evidence="1">
    <location>
        <begin position="12"/>
        <end position="31"/>
    </location>
</feature>
<feature type="domain" description="DUF6868" evidence="2">
    <location>
        <begin position="1"/>
        <end position="79"/>
    </location>
</feature>
<dbReference type="Pfam" id="PF21742">
    <property type="entry name" value="DUF6868"/>
    <property type="match status" value="1"/>
</dbReference>
<evidence type="ECO:0000256" key="1">
    <source>
        <dbReference type="SAM" id="Phobius"/>
    </source>
</evidence>
<dbReference type="InterPro" id="IPR049220">
    <property type="entry name" value="DUF6868"/>
</dbReference>
<feature type="transmembrane region" description="Helical" evidence="1">
    <location>
        <begin position="52"/>
        <end position="79"/>
    </location>
</feature>
<dbReference type="RefSeq" id="WP_212594373.1">
    <property type="nucleotide sequence ID" value="NZ_CP073587.1"/>
</dbReference>
<reference evidence="3 4" key="1">
    <citation type="submission" date="2021-04" db="EMBL/GenBank/DDBJ databases">
        <title>Novel species identification of genus Shewanella.</title>
        <authorList>
            <person name="Liu G."/>
        </authorList>
    </citation>
    <scope>NUCLEOTIDE SEQUENCE [LARGE SCALE GENOMIC DNA]</scope>
    <source>
        <strain evidence="3 4">FJAT-54481</strain>
    </source>
</reference>